<feature type="domain" description="HAMP" evidence="7">
    <location>
        <begin position="566"/>
        <end position="612"/>
    </location>
</feature>
<evidence type="ECO:0000259" key="6">
    <source>
        <dbReference type="PROSITE" id="PS50111"/>
    </source>
</evidence>
<sequence length="899" mass="96809">MKTTRQFLMVALAALSIGAVLLGISLYKLGVANDAVAMVNQVRYTSYLLADELRQSSDDLTRLARTYVVSGDPEWEKQYFEILDIRNGKKPRPNQYEKIYWDFRAVGIDPGRGTGAAIPLQELMKHAGFTDEEFAKLKEAQANSDDLVNTETVAMNLVKGQFADGKGGFTLQGAPDLPRAQAMMHDKNYHQFKAKIMKPVDEFLVLVDTRTHSAVADASASKDNWYATLIACAVLNVTIALWAMIGFARYFLARLGAEPVEVANAVSRIAHGELSHEIPLRAGDTSSLLASVRSLSHRVQFVTSSIRNLAAEQQKGHLAARIAMHDLPGDFAILAEEVNALVVAQNQGLQEITALVGAYAQQDFSQSLPEQPGDRAVFKKRLDAVKSSLEQSVRAAIANQRVVQALNKASTNVMIADINNDILYMNDAILTMMQRNESELRKVIPQFSARDMIGKNIDQFHKHPSHQHNLLATLRTNHRAQFQVGTLHFTMLANPIVDATGSRIGTVMEWFDRTAEIGIETEVASVVEAAGSGDFSGRLSVDGKTGFFATLSTAMNRVMDTSEQGLNDVADLLTAFANGDLTYRIQRDYQGLFGKVCDNANATAENLSRVLSEVRAAADALLGAAGQVSGTAQSLSQAASEQAVSVEKTSAQIKAMSTSIEQNSENAKVTDGMAAKASSEASEGGNAVRQTVEAMQQIAAKIGIVDDIAYQTNLLALNAAIEAARAGEQGKGFAVVAAEVRKLAERSQSAAKEIGDLAFHSVSTAERAGRLLDEIVPSIHKTSGLVQDISTASAEQSESVMQISGAIGYLSKTTQQNASAADQLAATSEELSTQAKMLQQSVDFFNVGNKPASTRPALTKPASTQGRRALEHRGTVQTVAPIPLTVSPVRGNGRGNFQQ</sequence>
<comment type="subcellular location">
    <subcellularLocation>
        <location evidence="1">Membrane</location>
    </subcellularLocation>
</comment>
<organism evidence="8 9">
    <name type="scientific">Candidatus Symbiobacter mobilis CR</name>
    <dbReference type="NCBI Taxonomy" id="946483"/>
    <lineage>
        <taxon>Bacteria</taxon>
        <taxon>Pseudomonadati</taxon>
        <taxon>Pseudomonadota</taxon>
        <taxon>Betaproteobacteria</taxon>
        <taxon>Burkholderiales</taxon>
        <taxon>Comamonadaceae</taxon>
    </lineage>
</organism>
<dbReference type="PROSITE" id="PS50111">
    <property type="entry name" value="CHEMOTAXIS_TRANSDUC_2"/>
    <property type="match status" value="1"/>
</dbReference>
<dbReference type="Pfam" id="PF00015">
    <property type="entry name" value="MCPsignal"/>
    <property type="match status" value="1"/>
</dbReference>
<name>U5N7Q1_9BURK</name>
<dbReference type="PANTHER" id="PTHR43531:SF11">
    <property type="entry name" value="METHYL-ACCEPTING CHEMOTAXIS PROTEIN 3"/>
    <property type="match status" value="1"/>
</dbReference>
<dbReference type="PROSITE" id="PS50885">
    <property type="entry name" value="HAMP"/>
    <property type="match status" value="1"/>
</dbReference>
<dbReference type="HOGENOM" id="CLU_000445_107_5_4"/>
<dbReference type="InterPro" id="IPR051310">
    <property type="entry name" value="MCP_chemotaxis"/>
</dbReference>
<dbReference type="InterPro" id="IPR004089">
    <property type="entry name" value="MCPsignal_dom"/>
</dbReference>
<evidence type="ECO:0000256" key="3">
    <source>
        <dbReference type="ARBA" id="ARBA00029447"/>
    </source>
</evidence>
<gene>
    <name evidence="8" type="ORF">Cenrod_0095</name>
</gene>
<evidence type="ECO:0000313" key="9">
    <source>
        <dbReference type="Proteomes" id="UP000017184"/>
    </source>
</evidence>
<evidence type="ECO:0000313" key="8">
    <source>
        <dbReference type="EMBL" id="AGX86229.1"/>
    </source>
</evidence>
<comment type="similarity">
    <text evidence="3">Belongs to the methyl-accepting chemotaxis (MCP) protein family.</text>
</comment>
<accession>U5N7Q1</accession>
<dbReference type="GO" id="GO:0007165">
    <property type="term" value="P:signal transduction"/>
    <property type="evidence" value="ECO:0007669"/>
    <property type="project" value="UniProtKB-KW"/>
</dbReference>
<dbReference type="Gene3D" id="1.10.287.950">
    <property type="entry name" value="Methyl-accepting chemotaxis protein"/>
    <property type="match status" value="1"/>
</dbReference>
<evidence type="ECO:0000256" key="2">
    <source>
        <dbReference type="ARBA" id="ARBA00022500"/>
    </source>
</evidence>
<keyword evidence="5" id="KW-0472">Membrane</keyword>
<keyword evidence="5" id="KW-1133">Transmembrane helix</keyword>
<dbReference type="eggNOG" id="COG0840">
    <property type="taxonomic scope" value="Bacteria"/>
</dbReference>
<dbReference type="STRING" id="946483.Cenrod_0095"/>
<dbReference type="PANTHER" id="PTHR43531">
    <property type="entry name" value="PROTEIN ICFG"/>
    <property type="match status" value="1"/>
</dbReference>
<dbReference type="KEGG" id="cbx:Cenrod_0095"/>
<keyword evidence="5" id="KW-0812">Transmembrane</keyword>
<dbReference type="InterPro" id="IPR000014">
    <property type="entry name" value="PAS"/>
</dbReference>
<dbReference type="AlphaFoldDB" id="U5N7Q1"/>
<evidence type="ECO:0000256" key="1">
    <source>
        <dbReference type="ARBA" id="ARBA00004370"/>
    </source>
</evidence>
<reference evidence="8 9" key="1">
    <citation type="journal article" date="2013" name="Genome Biol.">
        <title>Genomic analysis reveals key aspects of prokaryotic symbiosis in the phototrophic consortium "Chlorochromatium aggregatum".</title>
        <authorList>
            <person name="Liu Z."/>
            <person name="Muller J."/>
            <person name="Li T."/>
            <person name="Alvey R.M."/>
            <person name="Vogl K."/>
            <person name="Frigaard N.U."/>
            <person name="Rockwell N.C."/>
            <person name="Boyd E.S."/>
            <person name="Tomsho L.P."/>
            <person name="Schuster S.C."/>
            <person name="Henke P."/>
            <person name="Rohde M."/>
            <person name="Overmann J."/>
            <person name="Bryant D.A."/>
        </authorList>
    </citation>
    <scope>NUCLEOTIDE SEQUENCE [LARGE SCALE GENOMIC DNA]</scope>
    <source>
        <strain evidence="8">CR</strain>
    </source>
</reference>
<dbReference type="Gene3D" id="3.30.450.20">
    <property type="entry name" value="PAS domain"/>
    <property type="match status" value="1"/>
</dbReference>
<keyword evidence="2" id="KW-0145">Chemotaxis</keyword>
<feature type="transmembrane region" description="Helical" evidence="5">
    <location>
        <begin position="7"/>
        <end position="27"/>
    </location>
</feature>
<proteinExistence type="inferred from homology"/>
<dbReference type="InterPro" id="IPR003660">
    <property type="entry name" value="HAMP_dom"/>
</dbReference>
<dbReference type="GO" id="GO:0004888">
    <property type="term" value="F:transmembrane signaling receptor activity"/>
    <property type="evidence" value="ECO:0007669"/>
    <property type="project" value="TreeGrafter"/>
</dbReference>
<dbReference type="SMART" id="SM00283">
    <property type="entry name" value="MA"/>
    <property type="match status" value="1"/>
</dbReference>
<dbReference type="GO" id="GO:0006935">
    <property type="term" value="P:chemotaxis"/>
    <property type="evidence" value="ECO:0007669"/>
    <property type="project" value="UniProtKB-KW"/>
</dbReference>
<feature type="transmembrane region" description="Helical" evidence="5">
    <location>
        <begin position="225"/>
        <end position="245"/>
    </location>
</feature>
<dbReference type="GO" id="GO:0005886">
    <property type="term" value="C:plasma membrane"/>
    <property type="evidence" value="ECO:0007669"/>
    <property type="project" value="TreeGrafter"/>
</dbReference>
<dbReference type="CDD" id="cd00130">
    <property type="entry name" value="PAS"/>
    <property type="match status" value="1"/>
</dbReference>
<dbReference type="RefSeq" id="WP_022771052.1">
    <property type="nucleotide sequence ID" value="NC_022576.1"/>
</dbReference>
<dbReference type="Proteomes" id="UP000017184">
    <property type="component" value="Chromosome"/>
</dbReference>
<dbReference type="PATRIC" id="fig|946483.4.peg.94"/>
<feature type="domain" description="Methyl-accepting transducer" evidence="6">
    <location>
        <begin position="617"/>
        <end position="832"/>
    </location>
</feature>
<dbReference type="CDD" id="cd11386">
    <property type="entry name" value="MCP_signal"/>
    <property type="match status" value="1"/>
</dbReference>
<dbReference type="FunFam" id="1.10.287.950:FF:000001">
    <property type="entry name" value="Methyl-accepting chemotaxis sensory transducer"/>
    <property type="match status" value="1"/>
</dbReference>
<dbReference type="EMBL" id="CP004885">
    <property type="protein sequence ID" value="AGX86229.1"/>
    <property type="molecule type" value="Genomic_DNA"/>
</dbReference>
<keyword evidence="9" id="KW-1185">Reference proteome</keyword>
<dbReference type="FunFam" id="3.30.450.20:FF:000075">
    <property type="entry name" value="Methyl-accepting chemotaxis protein"/>
    <property type="match status" value="1"/>
</dbReference>
<protein>
    <submittedName>
        <fullName evidence="8">Methyl-accepting chemotaxis protein</fullName>
    </submittedName>
</protein>
<evidence type="ECO:0000256" key="4">
    <source>
        <dbReference type="PROSITE-ProRule" id="PRU00284"/>
    </source>
</evidence>
<dbReference type="SUPFAM" id="SSF58104">
    <property type="entry name" value="Methyl-accepting chemotaxis protein (MCP) signaling domain"/>
    <property type="match status" value="1"/>
</dbReference>
<dbReference type="OrthoDB" id="9763018at2"/>
<evidence type="ECO:0000259" key="7">
    <source>
        <dbReference type="PROSITE" id="PS50885"/>
    </source>
</evidence>
<dbReference type="Pfam" id="PF18947">
    <property type="entry name" value="HAMP_2"/>
    <property type="match status" value="1"/>
</dbReference>
<dbReference type="Gene3D" id="1.20.120.1530">
    <property type="match status" value="1"/>
</dbReference>
<evidence type="ECO:0000256" key="5">
    <source>
        <dbReference type="SAM" id="Phobius"/>
    </source>
</evidence>
<keyword evidence="4" id="KW-0807">Transducer</keyword>